<evidence type="ECO:0000313" key="5">
    <source>
        <dbReference type="Proteomes" id="UP000250140"/>
    </source>
</evidence>
<evidence type="ECO:0000256" key="1">
    <source>
        <dbReference type="ARBA" id="ARBA00022737"/>
    </source>
</evidence>
<name>A0A8E2F752_9PEZI</name>
<dbReference type="PROSITE" id="PS50088">
    <property type="entry name" value="ANK_REPEAT"/>
    <property type="match status" value="2"/>
</dbReference>
<dbReference type="PANTHER" id="PTHR24166">
    <property type="entry name" value="ROLLING PEBBLES, ISOFORM B"/>
    <property type="match status" value="1"/>
</dbReference>
<feature type="non-terminal residue" evidence="4">
    <location>
        <position position="61"/>
    </location>
</feature>
<evidence type="ECO:0000313" key="4">
    <source>
        <dbReference type="EMBL" id="OCL11797.1"/>
    </source>
</evidence>
<dbReference type="InterPro" id="IPR050889">
    <property type="entry name" value="Dendritic_Spine_Reg/Scaffold"/>
</dbReference>
<dbReference type="PANTHER" id="PTHR24166:SF48">
    <property type="entry name" value="PROTEIN VAPYRIN"/>
    <property type="match status" value="1"/>
</dbReference>
<proteinExistence type="predicted"/>
<dbReference type="PROSITE" id="PS50297">
    <property type="entry name" value="ANK_REP_REGION"/>
    <property type="match status" value="2"/>
</dbReference>
<keyword evidence="2 3" id="KW-0040">ANK repeat</keyword>
<dbReference type="Proteomes" id="UP000250140">
    <property type="component" value="Unassembled WGS sequence"/>
</dbReference>
<feature type="non-terminal residue" evidence="4">
    <location>
        <position position="1"/>
    </location>
</feature>
<gene>
    <name evidence="4" type="ORF">AOQ84DRAFT_274685</name>
</gene>
<keyword evidence="5" id="KW-1185">Reference proteome</keyword>
<evidence type="ECO:0008006" key="6">
    <source>
        <dbReference type="Google" id="ProtNLM"/>
    </source>
</evidence>
<dbReference type="SUPFAM" id="SSF48403">
    <property type="entry name" value="Ankyrin repeat"/>
    <property type="match status" value="1"/>
</dbReference>
<sequence>RVDVDLRDEFGQTPLSKAAERGHEAVVGLLLATGEVNVDFSNKDGQTPLSLAAENGHEAVV</sequence>
<dbReference type="Gene3D" id="1.25.40.20">
    <property type="entry name" value="Ankyrin repeat-containing domain"/>
    <property type="match status" value="1"/>
</dbReference>
<dbReference type="EMBL" id="KV748988">
    <property type="protein sequence ID" value="OCL11797.1"/>
    <property type="molecule type" value="Genomic_DNA"/>
</dbReference>
<dbReference type="AlphaFoldDB" id="A0A8E2F752"/>
<keyword evidence="1" id="KW-0677">Repeat</keyword>
<dbReference type="Pfam" id="PF12796">
    <property type="entry name" value="Ank_2"/>
    <property type="match status" value="1"/>
</dbReference>
<feature type="repeat" description="ANK" evidence="3">
    <location>
        <begin position="44"/>
        <end position="61"/>
    </location>
</feature>
<accession>A0A8E2F752</accession>
<feature type="repeat" description="ANK" evidence="3">
    <location>
        <begin position="10"/>
        <end position="34"/>
    </location>
</feature>
<dbReference type="InterPro" id="IPR036770">
    <property type="entry name" value="Ankyrin_rpt-contain_sf"/>
</dbReference>
<dbReference type="InterPro" id="IPR002110">
    <property type="entry name" value="Ankyrin_rpt"/>
</dbReference>
<evidence type="ECO:0000256" key="2">
    <source>
        <dbReference type="ARBA" id="ARBA00023043"/>
    </source>
</evidence>
<reference evidence="4 5" key="1">
    <citation type="journal article" date="2016" name="Nat. Commun.">
        <title>Ectomycorrhizal ecology is imprinted in the genome of the dominant symbiotic fungus Cenococcum geophilum.</title>
        <authorList>
            <consortium name="DOE Joint Genome Institute"/>
            <person name="Peter M."/>
            <person name="Kohler A."/>
            <person name="Ohm R.A."/>
            <person name="Kuo A."/>
            <person name="Krutzmann J."/>
            <person name="Morin E."/>
            <person name="Arend M."/>
            <person name="Barry K.W."/>
            <person name="Binder M."/>
            <person name="Choi C."/>
            <person name="Clum A."/>
            <person name="Copeland A."/>
            <person name="Grisel N."/>
            <person name="Haridas S."/>
            <person name="Kipfer T."/>
            <person name="LaButti K."/>
            <person name="Lindquist E."/>
            <person name="Lipzen A."/>
            <person name="Maire R."/>
            <person name="Meier B."/>
            <person name="Mihaltcheva S."/>
            <person name="Molinier V."/>
            <person name="Murat C."/>
            <person name="Poggeler S."/>
            <person name="Quandt C.A."/>
            <person name="Sperisen C."/>
            <person name="Tritt A."/>
            <person name="Tisserant E."/>
            <person name="Crous P.W."/>
            <person name="Henrissat B."/>
            <person name="Nehls U."/>
            <person name="Egli S."/>
            <person name="Spatafora J.W."/>
            <person name="Grigoriev I.V."/>
            <person name="Martin F.M."/>
        </authorList>
    </citation>
    <scope>NUCLEOTIDE SEQUENCE [LARGE SCALE GENOMIC DNA]</scope>
    <source>
        <strain evidence="4 5">CBS 207.34</strain>
    </source>
</reference>
<organism evidence="4 5">
    <name type="scientific">Glonium stellatum</name>
    <dbReference type="NCBI Taxonomy" id="574774"/>
    <lineage>
        <taxon>Eukaryota</taxon>
        <taxon>Fungi</taxon>
        <taxon>Dikarya</taxon>
        <taxon>Ascomycota</taxon>
        <taxon>Pezizomycotina</taxon>
        <taxon>Dothideomycetes</taxon>
        <taxon>Pleosporomycetidae</taxon>
        <taxon>Gloniales</taxon>
        <taxon>Gloniaceae</taxon>
        <taxon>Glonium</taxon>
    </lineage>
</organism>
<dbReference type="OrthoDB" id="341259at2759"/>
<evidence type="ECO:0000256" key="3">
    <source>
        <dbReference type="PROSITE-ProRule" id="PRU00023"/>
    </source>
</evidence>
<protein>
    <recommendedName>
        <fullName evidence="6">Ankyrin</fullName>
    </recommendedName>
</protein>